<feature type="signal peptide" evidence="1">
    <location>
        <begin position="1"/>
        <end position="21"/>
    </location>
</feature>
<evidence type="ECO:0000313" key="3">
    <source>
        <dbReference type="Proteomes" id="UP000236370"/>
    </source>
</evidence>
<proteinExistence type="predicted"/>
<protein>
    <submittedName>
        <fullName evidence="2">NOMO3 isoform 3</fullName>
    </submittedName>
</protein>
<keyword evidence="1" id="KW-0732">Signal</keyword>
<evidence type="ECO:0000313" key="2">
    <source>
        <dbReference type="EMBL" id="PNI11027.1"/>
    </source>
</evidence>
<name>A0A2J8IKH6_PANTR</name>
<comment type="caution">
    <text evidence="2">The sequence shown here is derived from an EMBL/GenBank/DDBJ whole genome shotgun (WGS) entry which is preliminary data.</text>
</comment>
<sequence>SYIALPLTLLVLLAGYNHDKGHVRPGERPAHPWGLIRKRPASFELKPTH</sequence>
<gene>
    <name evidence="2" type="ORF">CK820_G0056282</name>
</gene>
<dbReference type="AlphaFoldDB" id="A0A2J8IKH6"/>
<feature type="non-terminal residue" evidence="2">
    <location>
        <position position="1"/>
    </location>
</feature>
<accession>A0A2J8IKH6</accession>
<dbReference type="Proteomes" id="UP000236370">
    <property type="component" value="Unassembled WGS sequence"/>
</dbReference>
<evidence type="ECO:0000256" key="1">
    <source>
        <dbReference type="SAM" id="SignalP"/>
    </source>
</evidence>
<dbReference type="EMBL" id="NBAG03001307">
    <property type="protein sequence ID" value="PNI11027.1"/>
    <property type="molecule type" value="Genomic_DNA"/>
</dbReference>
<reference evidence="2 3" key="1">
    <citation type="submission" date="2017-12" db="EMBL/GenBank/DDBJ databases">
        <title>High-resolution comparative analysis of great ape genomes.</title>
        <authorList>
            <person name="Pollen A."/>
            <person name="Hastie A."/>
            <person name="Hormozdiari F."/>
            <person name="Dougherty M."/>
            <person name="Liu R."/>
            <person name="Chaisson M."/>
            <person name="Hoppe E."/>
            <person name="Hill C."/>
            <person name="Pang A."/>
            <person name="Hillier L."/>
            <person name="Baker C."/>
            <person name="Armstrong J."/>
            <person name="Shendure J."/>
            <person name="Paten B."/>
            <person name="Wilson R."/>
            <person name="Chao H."/>
            <person name="Schneider V."/>
            <person name="Ventura M."/>
            <person name="Kronenberg Z."/>
            <person name="Murali S."/>
            <person name="Gordon D."/>
            <person name="Cantsilieris S."/>
            <person name="Munson K."/>
            <person name="Nelson B."/>
            <person name="Raja A."/>
            <person name="Underwood J."/>
            <person name="Diekhans M."/>
            <person name="Fiddes I."/>
            <person name="Haussler D."/>
            <person name="Eichler E."/>
        </authorList>
    </citation>
    <scope>NUCLEOTIDE SEQUENCE [LARGE SCALE GENOMIC DNA]</scope>
    <source>
        <strain evidence="2">Yerkes chimp pedigree #C0471</strain>
    </source>
</reference>
<organism evidence="2 3">
    <name type="scientific">Pan troglodytes</name>
    <name type="common">Chimpanzee</name>
    <dbReference type="NCBI Taxonomy" id="9598"/>
    <lineage>
        <taxon>Eukaryota</taxon>
        <taxon>Metazoa</taxon>
        <taxon>Chordata</taxon>
        <taxon>Craniata</taxon>
        <taxon>Vertebrata</taxon>
        <taxon>Euteleostomi</taxon>
        <taxon>Mammalia</taxon>
        <taxon>Eutheria</taxon>
        <taxon>Euarchontoglires</taxon>
        <taxon>Primates</taxon>
        <taxon>Haplorrhini</taxon>
        <taxon>Catarrhini</taxon>
        <taxon>Hominidae</taxon>
        <taxon>Pan</taxon>
    </lineage>
</organism>
<feature type="chain" id="PRO_5014377914" evidence="1">
    <location>
        <begin position="22"/>
        <end position="49"/>
    </location>
</feature>